<keyword evidence="1" id="KW-0732">Signal</keyword>
<dbReference type="AlphaFoldDB" id="A0A9W9VZZ1"/>
<dbReference type="GeneID" id="81371606"/>
<dbReference type="RefSeq" id="XP_056488177.1">
    <property type="nucleotide sequence ID" value="XM_056632626.1"/>
</dbReference>
<feature type="chain" id="PRO_5040726747" evidence="1">
    <location>
        <begin position="19"/>
        <end position="195"/>
    </location>
</feature>
<comment type="caution">
    <text evidence="2">The sequence shown here is derived from an EMBL/GenBank/DDBJ whole genome shotgun (WGS) entry which is preliminary data.</text>
</comment>
<evidence type="ECO:0000313" key="3">
    <source>
        <dbReference type="Proteomes" id="UP001147747"/>
    </source>
</evidence>
<gene>
    <name evidence="2" type="ORF">N7509_007989</name>
</gene>
<proteinExistence type="predicted"/>
<protein>
    <submittedName>
        <fullName evidence="2">Uncharacterized protein</fullName>
    </submittedName>
</protein>
<name>A0A9W9VZZ1_9EURO</name>
<sequence length="195" mass="21825">MQLLSIIALLAFAQGIVARNLCKNGQRYCGSAFKQFDNAGKFSSFDDETLYLCDSFKGSPPGSNGEVKKFNHYPIIVQNCPHKCHVAGGGENDYCTGEILFNNDERLAKCVDAAYKRTAKFAIKANTKLDLLKVEKQHYFRLRNCVNFFLGSRTINNSDEEFNKKVAELQTSLKEGQKKADEAFEAEEAKEAKAD</sequence>
<dbReference type="OrthoDB" id="4344078at2759"/>
<accession>A0A9W9VZZ1</accession>
<dbReference type="EMBL" id="JAPZBU010000008">
    <property type="protein sequence ID" value="KAJ5392499.1"/>
    <property type="molecule type" value="Genomic_DNA"/>
</dbReference>
<dbReference type="Proteomes" id="UP001147747">
    <property type="component" value="Unassembled WGS sequence"/>
</dbReference>
<evidence type="ECO:0000313" key="2">
    <source>
        <dbReference type="EMBL" id="KAJ5392499.1"/>
    </source>
</evidence>
<feature type="signal peptide" evidence="1">
    <location>
        <begin position="1"/>
        <end position="18"/>
    </location>
</feature>
<evidence type="ECO:0000256" key="1">
    <source>
        <dbReference type="SAM" id="SignalP"/>
    </source>
</evidence>
<organism evidence="2 3">
    <name type="scientific">Penicillium cosmopolitanum</name>
    <dbReference type="NCBI Taxonomy" id="1131564"/>
    <lineage>
        <taxon>Eukaryota</taxon>
        <taxon>Fungi</taxon>
        <taxon>Dikarya</taxon>
        <taxon>Ascomycota</taxon>
        <taxon>Pezizomycotina</taxon>
        <taxon>Eurotiomycetes</taxon>
        <taxon>Eurotiomycetidae</taxon>
        <taxon>Eurotiales</taxon>
        <taxon>Aspergillaceae</taxon>
        <taxon>Penicillium</taxon>
    </lineage>
</organism>
<keyword evidence="3" id="KW-1185">Reference proteome</keyword>
<reference evidence="2" key="2">
    <citation type="journal article" date="2023" name="IMA Fungus">
        <title>Comparative genomic study of the Penicillium genus elucidates a diverse pangenome and 15 lateral gene transfer events.</title>
        <authorList>
            <person name="Petersen C."/>
            <person name="Sorensen T."/>
            <person name="Nielsen M.R."/>
            <person name="Sondergaard T.E."/>
            <person name="Sorensen J.L."/>
            <person name="Fitzpatrick D.A."/>
            <person name="Frisvad J.C."/>
            <person name="Nielsen K.L."/>
        </authorList>
    </citation>
    <scope>NUCLEOTIDE SEQUENCE</scope>
    <source>
        <strain evidence="2">IBT 29677</strain>
    </source>
</reference>
<reference evidence="2" key="1">
    <citation type="submission" date="2022-12" db="EMBL/GenBank/DDBJ databases">
        <authorList>
            <person name="Petersen C."/>
        </authorList>
    </citation>
    <scope>NUCLEOTIDE SEQUENCE</scope>
    <source>
        <strain evidence="2">IBT 29677</strain>
    </source>
</reference>